<protein>
    <submittedName>
        <fullName evidence="2">IS1182 family transposase</fullName>
    </submittedName>
</protein>
<evidence type="ECO:0000256" key="1">
    <source>
        <dbReference type="SAM" id="MobiDB-lite"/>
    </source>
</evidence>
<feature type="non-terminal residue" evidence="2">
    <location>
        <position position="122"/>
    </location>
</feature>
<gene>
    <name evidence="2" type="ORF">ACFSX3_27760</name>
</gene>
<dbReference type="Proteomes" id="UP001597448">
    <property type="component" value="Unassembled WGS sequence"/>
</dbReference>
<dbReference type="EMBL" id="JBHUKY010000072">
    <property type="protein sequence ID" value="MFD2413671.1"/>
    <property type="molecule type" value="Genomic_DNA"/>
</dbReference>
<proteinExistence type="predicted"/>
<feature type="compositionally biased region" description="Basic and acidic residues" evidence="1">
    <location>
        <begin position="43"/>
        <end position="54"/>
    </location>
</feature>
<keyword evidence="3" id="KW-1185">Reference proteome</keyword>
<evidence type="ECO:0000313" key="3">
    <source>
        <dbReference type="Proteomes" id="UP001597448"/>
    </source>
</evidence>
<name>A0ABW5FFJ4_9BACL</name>
<organism evidence="2 3">
    <name type="scientific">Paenibacillus rhizoplanae</name>
    <dbReference type="NCBI Taxonomy" id="1917181"/>
    <lineage>
        <taxon>Bacteria</taxon>
        <taxon>Bacillati</taxon>
        <taxon>Bacillota</taxon>
        <taxon>Bacilli</taxon>
        <taxon>Bacillales</taxon>
        <taxon>Paenibacillaceae</taxon>
        <taxon>Paenibacillus</taxon>
    </lineage>
</organism>
<comment type="caution">
    <text evidence="2">The sequence shown here is derived from an EMBL/GenBank/DDBJ whole genome shotgun (WGS) entry which is preliminary data.</text>
</comment>
<reference evidence="3" key="1">
    <citation type="journal article" date="2019" name="Int. J. Syst. Evol. Microbiol.">
        <title>The Global Catalogue of Microorganisms (GCM) 10K type strain sequencing project: providing services to taxonomists for standard genome sequencing and annotation.</title>
        <authorList>
            <consortium name="The Broad Institute Genomics Platform"/>
            <consortium name="The Broad Institute Genome Sequencing Center for Infectious Disease"/>
            <person name="Wu L."/>
            <person name="Ma J."/>
        </authorList>
    </citation>
    <scope>NUCLEOTIDE SEQUENCE [LARGE SCALE GENOMIC DNA]</scope>
    <source>
        <strain evidence="3">CCM 8725</strain>
    </source>
</reference>
<accession>A0ABW5FFJ4</accession>
<feature type="region of interest" description="Disordered" evidence="1">
    <location>
        <begin position="43"/>
        <end position="70"/>
    </location>
</feature>
<evidence type="ECO:0000313" key="2">
    <source>
        <dbReference type="EMBL" id="MFD2413671.1"/>
    </source>
</evidence>
<sequence>MDGTKNEANANRYTFVWGKAVNKHKAKLQEKVQALFEGIEAAEKQEEQEHRGQDLNELGGSTEMNSGKLEQVTQALESQLLEKPKDKSLKKAVRKLRKDLLPRLQKYEQYQKLLGDRNSFSK</sequence>